<dbReference type="Pfam" id="PF20231">
    <property type="entry name" value="DUF6589"/>
    <property type="match status" value="1"/>
</dbReference>
<feature type="domain" description="DUF6589" evidence="1">
    <location>
        <begin position="303"/>
        <end position="396"/>
    </location>
</feature>
<proteinExistence type="predicted"/>
<sequence length="418" mass="46612">MLLTCQELNNHPHVHELLVHSEDLISAIIKHPSRPKNLAHTVTQLIQGIYVHEVRTMASEEGSSHFGALSANMQQLEEFSIKETAQAMKLNAPGLWGLLGALLCEDERLGSNKDVVMSDVPEAVNDYYWDQVEAIELEGFINALTSEGALNIMPCLHVNKKVVLLSIMMQSTNQKSNTLQSIIRIFLQSMHTLQNVVDTLTHIGISISTDAIHAAVKSMSAKSQNAMQDLGQSLLTSYAYDNFDVDLKSHVPIVEKSNDSLKHLTSGLMFPLQHGVTIDDLKCSEELWRKSALNTQAIEQDLPPHKTWKDLLSIHSETEVTRDHHFNAWIFLMNSCTHGPEYFHHFRSEIPPPEVIEEIPLHKTSITAARAMDINNSTVSGNIRAVTELLAQGGIFDPVDFDLESPDISQHVVLCKSI</sequence>
<evidence type="ECO:0000313" key="2">
    <source>
        <dbReference type="EMBL" id="KAG1775488.1"/>
    </source>
</evidence>
<dbReference type="OrthoDB" id="4743193at2759"/>
<organism evidence="2 3">
    <name type="scientific">Suillus placidus</name>
    <dbReference type="NCBI Taxonomy" id="48579"/>
    <lineage>
        <taxon>Eukaryota</taxon>
        <taxon>Fungi</taxon>
        <taxon>Dikarya</taxon>
        <taxon>Basidiomycota</taxon>
        <taxon>Agaricomycotina</taxon>
        <taxon>Agaricomycetes</taxon>
        <taxon>Agaricomycetidae</taxon>
        <taxon>Boletales</taxon>
        <taxon>Suillineae</taxon>
        <taxon>Suillaceae</taxon>
        <taxon>Suillus</taxon>
    </lineage>
</organism>
<comment type="caution">
    <text evidence="2">The sequence shown here is derived from an EMBL/GenBank/DDBJ whole genome shotgun (WGS) entry which is preliminary data.</text>
</comment>
<dbReference type="InterPro" id="IPR046496">
    <property type="entry name" value="DUF6589"/>
</dbReference>
<keyword evidence="3" id="KW-1185">Reference proteome</keyword>
<dbReference type="EMBL" id="JABBWD010000033">
    <property type="protein sequence ID" value="KAG1775488.1"/>
    <property type="molecule type" value="Genomic_DNA"/>
</dbReference>
<dbReference type="Proteomes" id="UP000714275">
    <property type="component" value="Unassembled WGS sequence"/>
</dbReference>
<gene>
    <name evidence="2" type="ORF">EV702DRAFT_973036</name>
</gene>
<name>A0A9P7D1A2_9AGAM</name>
<reference evidence="2" key="1">
    <citation type="journal article" date="2020" name="New Phytol.">
        <title>Comparative genomics reveals dynamic genome evolution in host specialist ectomycorrhizal fungi.</title>
        <authorList>
            <person name="Lofgren L.A."/>
            <person name="Nguyen N.H."/>
            <person name="Vilgalys R."/>
            <person name="Ruytinx J."/>
            <person name="Liao H.L."/>
            <person name="Branco S."/>
            <person name="Kuo A."/>
            <person name="LaButti K."/>
            <person name="Lipzen A."/>
            <person name="Andreopoulos W."/>
            <person name="Pangilinan J."/>
            <person name="Riley R."/>
            <person name="Hundley H."/>
            <person name="Na H."/>
            <person name="Barry K."/>
            <person name="Grigoriev I.V."/>
            <person name="Stajich J.E."/>
            <person name="Kennedy P.G."/>
        </authorList>
    </citation>
    <scope>NUCLEOTIDE SEQUENCE</scope>
    <source>
        <strain evidence="2">DOB743</strain>
    </source>
</reference>
<evidence type="ECO:0000259" key="1">
    <source>
        <dbReference type="Pfam" id="PF20231"/>
    </source>
</evidence>
<dbReference type="AlphaFoldDB" id="A0A9P7D1A2"/>
<protein>
    <recommendedName>
        <fullName evidence="1">DUF6589 domain-containing protein</fullName>
    </recommendedName>
</protein>
<accession>A0A9P7D1A2</accession>
<evidence type="ECO:0000313" key="3">
    <source>
        <dbReference type="Proteomes" id="UP000714275"/>
    </source>
</evidence>